<feature type="compositionally biased region" description="Low complexity" evidence="12">
    <location>
        <begin position="758"/>
        <end position="779"/>
    </location>
</feature>
<gene>
    <name evidence="14" type="ORF">D9613_002862</name>
</gene>
<dbReference type="GO" id="GO:0005856">
    <property type="term" value="C:cytoskeleton"/>
    <property type="evidence" value="ECO:0007669"/>
    <property type="project" value="TreeGrafter"/>
</dbReference>
<evidence type="ECO:0000259" key="13">
    <source>
        <dbReference type="PROSITE" id="PS50011"/>
    </source>
</evidence>
<feature type="compositionally biased region" description="Polar residues" evidence="12">
    <location>
        <begin position="1130"/>
        <end position="1141"/>
    </location>
</feature>
<feature type="compositionally biased region" description="Polar residues" evidence="12">
    <location>
        <begin position="1110"/>
        <end position="1121"/>
    </location>
</feature>
<dbReference type="Gene3D" id="1.10.510.10">
    <property type="entry name" value="Transferase(Phosphotransferase) domain 1"/>
    <property type="match status" value="1"/>
</dbReference>
<feature type="compositionally biased region" description="Basic and acidic residues" evidence="12">
    <location>
        <begin position="339"/>
        <end position="350"/>
    </location>
</feature>
<feature type="compositionally biased region" description="Polar residues" evidence="12">
    <location>
        <begin position="260"/>
        <end position="283"/>
    </location>
</feature>
<feature type="compositionally biased region" description="Basic and acidic residues" evidence="12">
    <location>
        <begin position="965"/>
        <end position="1008"/>
    </location>
</feature>
<comment type="caution">
    <text evidence="14">The sequence shown here is derived from an EMBL/GenBank/DDBJ whole genome shotgun (WGS) entry which is preliminary data.</text>
</comment>
<dbReference type="Gene3D" id="3.30.10.30">
    <property type="entry name" value="DYRK"/>
    <property type="match status" value="1"/>
</dbReference>
<dbReference type="InterPro" id="IPR011009">
    <property type="entry name" value="Kinase-like_dom_sf"/>
</dbReference>
<dbReference type="GO" id="GO:0005737">
    <property type="term" value="C:cytoplasm"/>
    <property type="evidence" value="ECO:0007669"/>
    <property type="project" value="TreeGrafter"/>
</dbReference>
<feature type="compositionally biased region" description="Polar residues" evidence="12">
    <location>
        <begin position="476"/>
        <end position="489"/>
    </location>
</feature>
<dbReference type="PROSITE" id="PS00108">
    <property type="entry name" value="PROTEIN_KINASE_ST"/>
    <property type="match status" value="1"/>
</dbReference>
<feature type="compositionally biased region" description="Low complexity" evidence="12">
    <location>
        <begin position="885"/>
        <end position="898"/>
    </location>
</feature>
<feature type="compositionally biased region" description="Polar residues" evidence="12">
    <location>
        <begin position="1826"/>
        <end position="1847"/>
    </location>
</feature>
<feature type="compositionally biased region" description="Low complexity" evidence="12">
    <location>
        <begin position="585"/>
        <end position="616"/>
    </location>
</feature>
<evidence type="ECO:0000256" key="2">
    <source>
        <dbReference type="ARBA" id="ARBA00013203"/>
    </source>
</evidence>
<feature type="compositionally biased region" description="Polar residues" evidence="12">
    <location>
        <begin position="869"/>
        <end position="884"/>
    </location>
</feature>
<feature type="compositionally biased region" description="Polar residues" evidence="12">
    <location>
        <begin position="817"/>
        <end position="826"/>
    </location>
</feature>
<dbReference type="Gene3D" id="3.30.200.20">
    <property type="entry name" value="Phosphorylase Kinase, domain 1"/>
    <property type="match status" value="1"/>
</dbReference>
<evidence type="ECO:0000256" key="10">
    <source>
        <dbReference type="ARBA" id="ARBA00051680"/>
    </source>
</evidence>
<proteinExistence type="inferred from homology"/>
<feature type="compositionally biased region" description="Polar residues" evidence="12">
    <location>
        <begin position="617"/>
        <end position="637"/>
    </location>
</feature>
<feature type="compositionally biased region" description="Polar residues" evidence="12">
    <location>
        <begin position="1208"/>
        <end position="1240"/>
    </location>
</feature>
<evidence type="ECO:0000313" key="15">
    <source>
        <dbReference type="Proteomes" id="UP000521872"/>
    </source>
</evidence>
<feature type="compositionally biased region" description="Basic and acidic residues" evidence="12">
    <location>
        <begin position="30"/>
        <end position="58"/>
    </location>
</feature>
<feature type="compositionally biased region" description="Polar residues" evidence="12">
    <location>
        <begin position="376"/>
        <end position="386"/>
    </location>
</feature>
<comment type="catalytic activity">
    <reaction evidence="10">
        <text>L-tyrosyl-[protein] + ATP = O-phospho-L-tyrosyl-[protein] + ADP + H(+)</text>
        <dbReference type="Rhea" id="RHEA:10596"/>
        <dbReference type="Rhea" id="RHEA-COMP:10136"/>
        <dbReference type="Rhea" id="RHEA-COMP:20101"/>
        <dbReference type="ChEBI" id="CHEBI:15378"/>
        <dbReference type="ChEBI" id="CHEBI:30616"/>
        <dbReference type="ChEBI" id="CHEBI:46858"/>
        <dbReference type="ChEBI" id="CHEBI:61978"/>
        <dbReference type="ChEBI" id="CHEBI:456216"/>
        <dbReference type="EC" id="2.7.12.1"/>
    </reaction>
</comment>
<evidence type="ECO:0000256" key="1">
    <source>
        <dbReference type="ARBA" id="ARBA00008867"/>
    </source>
</evidence>
<dbReference type="PANTHER" id="PTHR24058:SF22">
    <property type="entry name" value="DUAL SPECIFICITY TYROSINE-PHOSPHORYLATION-REGULATED KINASE 4"/>
    <property type="match status" value="1"/>
</dbReference>
<feature type="compositionally biased region" description="Basic and acidic residues" evidence="12">
    <location>
        <begin position="313"/>
        <end position="323"/>
    </location>
</feature>
<keyword evidence="7 11" id="KW-0067">ATP-binding</keyword>
<protein>
    <recommendedName>
        <fullName evidence="2">dual-specificity kinase</fullName>
        <ecNumber evidence="2">2.7.12.1</ecNumber>
    </recommendedName>
</protein>
<evidence type="ECO:0000256" key="11">
    <source>
        <dbReference type="PROSITE-ProRule" id="PRU10141"/>
    </source>
</evidence>
<evidence type="ECO:0000256" key="9">
    <source>
        <dbReference type="ARBA" id="ARBA00049308"/>
    </source>
</evidence>
<dbReference type="InterPro" id="IPR050494">
    <property type="entry name" value="Ser_Thr_dual-spec_kinase"/>
</dbReference>
<feature type="compositionally biased region" description="Low complexity" evidence="12">
    <location>
        <begin position="1812"/>
        <end position="1825"/>
    </location>
</feature>
<feature type="compositionally biased region" description="Low complexity" evidence="12">
    <location>
        <begin position="1057"/>
        <end position="1087"/>
    </location>
</feature>
<feature type="compositionally biased region" description="Low complexity" evidence="12">
    <location>
        <begin position="1146"/>
        <end position="1157"/>
    </location>
</feature>
<dbReference type="Pfam" id="PF00069">
    <property type="entry name" value="Pkinase"/>
    <property type="match status" value="1"/>
</dbReference>
<feature type="compositionally biased region" description="Polar residues" evidence="12">
    <location>
        <begin position="59"/>
        <end position="70"/>
    </location>
</feature>
<keyword evidence="15" id="KW-1185">Reference proteome</keyword>
<dbReference type="PROSITE" id="PS50011">
    <property type="entry name" value="PROTEIN_KINASE_DOM"/>
    <property type="match status" value="1"/>
</dbReference>
<feature type="domain" description="Protein kinase" evidence="13">
    <location>
        <begin position="1446"/>
        <end position="1742"/>
    </location>
</feature>
<dbReference type="PROSITE" id="PS00107">
    <property type="entry name" value="PROTEIN_KINASE_ATP"/>
    <property type="match status" value="1"/>
</dbReference>
<evidence type="ECO:0000256" key="5">
    <source>
        <dbReference type="ARBA" id="ARBA00022741"/>
    </source>
</evidence>
<dbReference type="CDD" id="cd14210">
    <property type="entry name" value="PKc_DYRK"/>
    <property type="match status" value="1"/>
</dbReference>
<organism evidence="14 15">
    <name type="scientific">Agrocybe pediades</name>
    <dbReference type="NCBI Taxonomy" id="84607"/>
    <lineage>
        <taxon>Eukaryota</taxon>
        <taxon>Fungi</taxon>
        <taxon>Dikarya</taxon>
        <taxon>Basidiomycota</taxon>
        <taxon>Agaricomycotina</taxon>
        <taxon>Agaricomycetes</taxon>
        <taxon>Agaricomycetidae</taxon>
        <taxon>Agaricales</taxon>
        <taxon>Agaricineae</taxon>
        <taxon>Strophariaceae</taxon>
        <taxon>Agrocybe</taxon>
    </lineage>
</organism>
<evidence type="ECO:0000256" key="12">
    <source>
        <dbReference type="SAM" id="MobiDB-lite"/>
    </source>
</evidence>
<accession>A0A8H4QQ37</accession>
<dbReference type="GO" id="GO:0004674">
    <property type="term" value="F:protein serine/threonine kinase activity"/>
    <property type="evidence" value="ECO:0007669"/>
    <property type="project" value="UniProtKB-KW"/>
</dbReference>
<dbReference type="SMART" id="SM00220">
    <property type="entry name" value="S_TKc"/>
    <property type="match status" value="1"/>
</dbReference>
<feature type="compositionally biased region" description="Low complexity" evidence="12">
    <location>
        <begin position="418"/>
        <end position="431"/>
    </location>
</feature>
<feature type="compositionally biased region" description="Polar residues" evidence="12">
    <location>
        <begin position="298"/>
        <end position="312"/>
    </location>
</feature>
<evidence type="ECO:0000256" key="6">
    <source>
        <dbReference type="ARBA" id="ARBA00022777"/>
    </source>
</evidence>
<dbReference type="InterPro" id="IPR008271">
    <property type="entry name" value="Ser/Thr_kinase_AS"/>
</dbReference>
<keyword evidence="4" id="KW-0808">Transferase</keyword>
<dbReference type="EMBL" id="JAACJL010000044">
    <property type="protein sequence ID" value="KAF4615076.1"/>
    <property type="molecule type" value="Genomic_DNA"/>
</dbReference>
<feature type="compositionally biased region" description="Polar residues" evidence="12">
    <location>
        <begin position="934"/>
        <end position="946"/>
    </location>
</feature>
<feature type="compositionally biased region" description="Low complexity" evidence="12">
    <location>
        <begin position="1298"/>
        <end position="1327"/>
    </location>
</feature>
<feature type="compositionally biased region" description="Low complexity" evidence="12">
    <location>
        <begin position="1180"/>
        <end position="1192"/>
    </location>
</feature>
<dbReference type="GO" id="GO:0004712">
    <property type="term" value="F:protein serine/threonine/tyrosine kinase activity"/>
    <property type="evidence" value="ECO:0007669"/>
    <property type="project" value="UniProtKB-EC"/>
</dbReference>
<feature type="compositionally biased region" description="Polar residues" evidence="12">
    <location>
        <begin position="80"/>
        <end position="90"/>
    </location>
</feature>
<dbReference type="GO" id="GO:0005524">
    <property type="term" value="F:ATP binding"/>
    <property type="evidence" value="ECO:0007669"/>
    <property type="project" value="UniProtKB-UniRule"/>
</dbReference>
<feature type="compositionally biased region" description="Polar residues" evidence="12">
    <location>
        <begin position="532"/>
        <end position="560"/>
    </location>
</feature>
<evidence type="ECO:0000256" key="7">
    <source>
        <dbReference type="ARBA" id="ARBA00022840"/>
    </source>
</evidence>
<feature type="compositionally biased region" description="Low complexity" evidence="12">
    <location>
        <begin position="649"/>
        <end position="663"/>
    </location>
</feature>
<feature type="compositionally biased region" description="Low complexity" evidence="12">
    <location>
        <begin position="1781"/>
        <end position="1805"/>
    </location>
</feature>
<dbReference type="InterPro" id="IPR000719">
    <property type="entry name" value="Prot_kinase_dom"/>
</dbReference>
<keyword evidence="5 11" id="KW-0547">Nucleotide-binding</keyword>
<sequence>MSAPPSPRIGHSTKRTALNNTGDRVSGLHLPDEGRKVVSDGEVRYERTHHRQDERTEESQQFNLNISIASDQVFEPEQPISRSTSATSSLDPYYFGLQSESESPMPPLPPAPLYLSTTPDHPPLNEPVTPMRNPAAIDRRGLVGVGELATPRWAREESSHEQDSTSDIEGYDVVVPDNVEEEEDQPDSPWTIEAIDGESSDKEEVLNTQPEPRTLRSKPSIADESGGEEILYPRNGTFAELSRVKLGPRTDDTSEALETPQASSHTRDASSSMSPPSAFNQSNRKARKRSSDEFEMDQTGSLTSKHTRSLSASKDKSKDEKTPPSRKHRSLNISLTASKDIKGKDRRRESVGLTFNNNFKVPASTVKSPERHVRQASASSTSSNPADNLPSRRVHTTDFSRLPPSPSSSSIQQFLRNSSVPSASQSSSATHRSSKDNLHSSHVAHSILRGTQQEGWTPDDETIRKMDGAPAKGARTRSSVGSLVNSSRPGTPANKAGIQWEGVSALDPGKSKRSSGDLKDGLTGKDKRDSSRSNAGNATDNSNIAETSIMGFSSDEQAPMQSHLDKTPKKSSAGARLSFTPKRGSTSSTTYASTPSSRDSASMSATTSVTSMSANSGRQSSNKARRNSAGSDVSSVHSLEANLLKERGGSNAANGEGSEENNVPPVPPLPKDLSTYRSPPTTSSSLSFPSLAVEDKEKSAHFETQTTRTISLEVPPYTSPVVSPPTSSSGRRESQYYSSTNESAPPPVLKTPSKKWSFLKLSGSPSSSQKSSFPLSPRSVTFGQQLRKSTSKEHPTAPSSAKVPWSPSQPDAMVSAGSLTSLSSVGSIRATAEVNPAKTPERAAFSARSEAESGDQSTSALSAPPTGPLSPSSSIRRAQSKRLTPSSIPFFRRSSSQSMQLPPPNGAFLSSSPPFPGMLSANHPPPKTSSSPSHDYNSISTSTPGTTHKKPSMFSLLKSSSRRSLHADTKDATKEAQKAKDSSRESDKEKAKLEKERQKKEDKDRSESRISVIINRKRGKTLSSAEPRKPKSPINLPPMQISALEPMTAHRVAKLKSSANATPTASPSSRTSLSSTSSRLTSQTVSSMQKQSDSSLRSRHQLPTIAGSPSVGTVGTNSSQTLKDHREPPSLSNSTSGFSKDTPTKIPRISSRTSAAAPSPPLKQSSSALATRRASGLVVSSSTNASPTSLSTNEFGVIESEDGATPKVRQTTIQPSPAASTSRVQRQPVGTASTVNSTPRKPNRDSVSFIGLRKSSTNSVASLSTPASANETTHHRFSSVLSPSKGLKLLAPKSSARASTAGATPPVASSPSSSRQSLSTPSPVPSTVDEEELLGDEEMLHYIRRQHAKRLAAGASQEELDEMLKFPEPEAPTPPSSPAAILKSHQAQYLSEYEKKEIFDYPSVYCIGANSKKKMAVPDISTNNYGYDDERGDYLIVNHDHLAYRYEVIDTLGKGSFGQVLNCRDHATGESVAIKIIRNKKRFHHQALVEIKILDNLRKWDADEKHHVIKMTEHFYFRNHLCIAMELLSINLYELIKANGFVGFTTALIRRFTSQMLLSLSLMRHHRIVHCDLKPENVLLRHPAKSGIKVIDFGSSCFEHEKIYTYIQSRFYRSPEVILGMNYHMAIDMWSLGCILAELYTGFPIFPGENEQEQLSCIMEVLGVPDKDFINRSSRRKLFFEPNGAPRTVINSKGRKRRPGTKTLAQVLRCNDEEFVDFIAKCLIWDPERRMKPQAAMRHPFLTSGRKARPSIISKSAPSSSSLSARKPVTETPKKSLISAPTPLTARSSRTTAATSGGLTTPSTSYSQLPASSSTQTSRTYRSSQNPNISAFNSSRTLSGYVSSTNK</sequence>
<evidence type="ECO:0000313" key="14">
    <source>
        <dbReference type="EMBL" id="KAF4615076.1"/>
    </source>
</evidence>
<dbReference type="InterPro" id="IPR042521">
    <property type="entry name" value="DYRK"/>
</dbReference>
<dbReference type="InterPro" id="IPR017441">
    <property type="entry name" value="Protein_kinase_ATP_BS"/>
</dbReference>
<name>A0A8H4QQ37_9AGAR</name>
<feature type="region of interest" description="Disordered" evidence="12">
    <location>
        <begin position="1737"/>
        <end position="1847"/>
    </location>
</feature>
<evidence type="ECO:0000256" key="3">
    <source>
        <dbReference type="ARBA" id="ARBA00022527"/>
    </source>
</evidence>
<feature type="compositionally biased region" description="Basic and acidic residues" evidence="12">
    <location>
        <begin position="514"/>
        <end position="531"/>
    </location>
</feature>
<feature type="compositionally biased region" description="Low complexity" evidence="12">
    <location>
        <begin position="714"/>
        <end position="729"/>
    </location>
</feature>
<feature type="compositionally biased region" description="Polar residues" evidence="12">
    <location>
        <begin position="1254"/>
        <end position="1271"/>
    </location>
</feature>
<dbReference type="Proteomes" id="UP000521872">
    <property type="component" value="Unassembled WGS sequence"/>
</dbReference>
<keyword evidence="3" id="KW-0723">Serine/threonine-protein kinase</keyword>
<dbReference type="PANTHER" id="PTHR24058">
    <property type="entry name" value="DUAL SPECIFICITY PROTEIN KINASE"/>
    <property type="match status" value="1"/>
</dbReference>
<keyword evidence="6" id="KW-0418">Kinase</keyword>
<comment type="similarity">
    <text evidence="1">Belongs to the protein kinase superfamily. CMGC Ser/Thr protein kinase family. MNB/DYRK subfamily.</text>
</comment>
<dbReference type="SUPFAM" id="SSF56112">
    <property type="entry name" value="Protein kinase-like (PK-like)"/>
    <property type="match status" value="1"/>
</dbReference>
<evidence type="ECO:0000256" key="4">
    <source>
        <dbReference type="ARBA" id="ARBA00022679"/>
    </source>
</evidence>
<feature type="region of interest" description="Disordered" evidence="12">
    <location>
        <begin position="1"/>
        <end position="1329"/>
    </location>
</feature>
<evidence type="ECO:0000256" key="8">
    <source>
        <dbReference type="ARBA" id="ARBA00049003"/>
    </source>
</evidence>
<comment type="catalytic activity">
    <reaction evidence="8">
        <text>L-seryl-[protein] + ATP = O-phospho-L-seryl-[protein] + ADP + H(+)</text>
        <dbReference type="Rhea" id="RHEA:17989"/>
        <dbReference type="Rhea" id="RHEA-COMP:9863"/>
        <dbReference type="Rhea" id="RHEA-COMP:11604"/>
        <dbReference type="ChEBI" id="CHEBI:15378"/>
        <dbReference type="ChEBI" id="CHEBI:29999"/>
        <dbReference type="ChEBI" id="CHEBI:30616"/>
        <dbReference type="ChEBI" id="CHEBI:83421"/>
        <dbReference type="ChEBI" id="CHEBI:456216"/>
        <dbReference type="EC" id="2.7.12.1"/>
    </reaction>
</comment>
<feature type="binding site" evidence="11">
    <location>
        <position position="1475"/>
    </location>
    <ligand>
        <name>ATP</name>
        <dbReference type="ChEBI" id="CHEBI:30616"/>
    </ligand>
</feature>
<feature type="compositionally biased region" description="Basic and acidic residues" evidence="12">
    <location>
        <begin position="153"/>
        <end position="163"/>
    </location>
</feature>
<reference evidence="14 15" key="1">
    <citation type="submission" date="2019-12" db="EMBL/GenBank/DDBJ databases">
        <authorList>
            <person name="Floudas D."/>
            <person name="Bentzer J."/>
            <person name="Ahren D."/>
            <person name="Johansson T."/>
            <person name="Persson P."/>
            <person name="Tunlid A."/>
        </authorList>
    </citation>
    <scope>NUCLEOTIDE SEQUENCE [LARGE SCALE GENOMIC DNA]</scope>
    <source>
        <strain evidence="14 15">CBS 102.39</strain>
    </source>
</reference>
<comment type="catalytic activity">
    <reaction evidence="9">
        <text>L-threonyl-[protein] + ATP = O-phospho-L-threonyl-[protein] + ADP + H(+)</text>
        <dbReference type="Rhea" id="RHEA:46608"/>
        <dbReference type="Rhea" id="RHEA-COMP:11060"/>
        <dbReference type="Rhea" id="RHEA-COMP:11605"/>
        <dbReference type="ChEBI" id="CHEBI:15378"/>
        <dbReference type="ChEBI" id="CHEBI:30013"/>
        <dbReference type="ChEBI" id="CHEBI:30616"/>
        <dbReference type="ChEBI" id="CHEBI:61977"/>
        <dbReference type="ChEBI" id="CHEBI:456216"/>
        <dbReference type="EC" id="2.7.12.1"/>
    </reaction>
</comment>
<feature type="compositionally biased region" description="Low complexity" evidence="12">
    <location>
        <begin position="1750"/>
        <end position="1767"/>
    </location>
</feature>
<feature type="compositionally biased region" description="Low complexity" evidence="12">
    <location>
        <begin position="673"/>
        <end position="691"/>
    </location>
</feature>
<dbReference type="FunFam" id="3.30.200.20:FF:000087">
    <property type="entry name" value="Dual specificity tyrosine-phosphorylation-regulated kinase 1A"/>
    <property type="match status" value="1"/>
</dbReference>
<dbReference type="EC" id="2.7.12.1" evidence="2"/>
<dbReference type="FunFam" id="1.10.510.10:FF:000112">
    <property type="entry name" value="Putative dual specificity tyrosine-phosphorylation-regulated kinase 2"/>
    <property type="match status" value="1"/>
</dbReference>